<evidence type="ECO:0000259" key="11">
    <source>
        <dbReference type="Pfam" id="PF00266"/>
    </source>
</evidence>
<dbReference type="GO" id="GO:0051536">
    <property type="term" value="F:iron-sulfur cluster binding"/>
    <property type="evidence" value="ECO:0007669"/>
    <property type="project" value="UniProtKB-KW"/>
</dbReference>
<keyword evidence="13" id="KW-1185">Reference proteome</keyword>
<gene>
    <name evidence="12" type="ORF">DIT68_01875</name>
</gene>
<sequence length="381" mass="41722">MKVYLDNAATTPVAPEVFEAMVPYLKNEFGNPSSTHSFGRQAKGTIETSRRKVAGLIKAKPSEIIFTSGGTEADNMAFSVAINELGVKRIITSEIEHHAVIHTAEDVCKKNDLEFALVKLLPNGHVDLEDLEELLAKSDKKTLVSLMHGNNEIGNLLPLQKVSEMCRKHKAYFHSDTVQTMAHYSFDLSALDIDFITGAAHKFHGPKGVGFLYINNNIKGLPFIHGGSQERGLRGGTENLYGIVGLAKAMEIAYEDLEAHQNHVQGLKSHMIEELRKNIEDVSFHGDITPENSLYTVVNVCLPKTSKSAMLLFTLDLKGVACSGGSACTSGSAKGSHVLEGIQADTTRPNVRFSFSRYTTKEEVDYAVGVLKEAFEKELVD</sequence>
<comment type="caution">
    <text evidence="12">The sequence shown here is derived from an EMBL/GenBank/DDBJ whole genome shotgun (WGS) entry which is preliminary data.</text>
</comment>
<name>A0A2U2XGV6_9FLAO</name>
<dbReference type="AlphaFoldDB" id="A0A2U2XGV6"/>
<reference evidence="12 13" key="2">
    <citation type="submission" date="2018-05" db="EMBL/GenBank/DDBJ databases">
        <authorList>
            <person name="Lanie J.A."/>
            <person name="Ng W.-L."/>
            <person name="Kazmierczak K.M."/>
            <person name="Andrzejewski T.M."/>
            <person name="Davidsen T.M."/>
            <person name="Wayne K.J."/>
            <person name="Tettelin H."/>
            <person name="Glass J.I."/>
            <person name="Rusch D."/>
            <person name="Podicherti R."/>
            <person name="Tsui H.-C.T."/>
            <person name="Winkler M.E."/>
        </authorList>
    </citation>
    <scope>NUCLEOTIDE SEQUENCE [LARGE SCALE GENOMIC DNA]</scope>
    <source>
        <strain evidence="12 13">C305</strain>
    </source>
</reference>
<feature type="domain" description="Aminotransferase class V" evidence="11">
    <location>
        <begin position="3"/>
        <end position="366"/>
    </location>
</feature>
<evidence type="ECO:0000256" key="6">
    <source>
        <dbReference type="ARBA" id="ARBA00022898"/>
    </source>
</evidence>
<dbReference type="SUPFAM" id="SSF53383">
    <property type="entry name" value="PLP-dependent transferases"/>
    <property type="match status" value="1"/>
</dbReference>
<dbReference type="PANTHER" id="PTHR11601">
    <property type="entry name" value="CYSTEINE DESULFURYLASE FAMILY MEMBER"/>
    <property type="match status" value="1"/>
</dbReference>
<comment type="cofactor">
    <cofactor evidence="1 10">
        <name>pyridoxal 5'-phosphate</name>
        <dbReference type="ChEBI" id="CHEBI:597326"/>
    </cofactor>
</comment>
<dbReference type="EC" id="2.8.1.7" evidence="3"/>
<dbReference type="InterPro" id="IPR015422">
    <property type="entry name" value="PyrdxlP-dep_Trfase_small"/>
</dbReference>
<keyword evidence="4" id="KW-0808">Transferase</keyword>
<comment type="similarity">
    <text evidence="2">Belongs to the class-V pyridoxal-phosphate-dependent aminotransferase family. NifS/IscS subfamily.</text>
</comment>
<dbReference type="Pfam" id="PF00266">
    <property type="entry name" value="Aminotran_5"/>
    <property type="match status" value="1"/>
</dbReference>
<accession>A0A2U2XGV6</accession>
<dbReference type="Gene3D" id="3.90.1150.10">
    <property type="entry name" value="Aspartate Aminotransferase, domain 1"/>
    <property type="match status" value="1"/>
</dbReference>
<dbReference type="Proteomes" id="UP000245370">
    <property type="component" value="Unassembled WGS sequence"/>
</dbReference>
<organism evidence="12 13">
    <name type="scientific">Brumimicrobium oceani</name>
    <dbReference type="NCBI Taxonomy" id="2100725"/>
    <lineage>
        <taxon>Bacteria</taxon>
        <taxon>Pseudomonadati</taxon>
        <taxon>Bacteroidota</taxon>
        <taxon>Flavobacteriia</taxon>
        <taxon>Flavobacteriales</taxon>
        <taxon>Crocinitomicaceae</taxon>
        <taxon>Brumimicrobium</taxon>
    </lineage>
</organism>
<dbReference type="Gene3D" id="3.40.640.10">
    <property type="entry name" value="Type I PLP-dependent aspartate aminotransferase-like (Major domain)"/>
    <property type="match status" value="1"/>
</dbReference>
<dbReference type="PROSITE" id="PS00595">
    <property type="entry name" value="AA_TRANSFER_CLASS_5"/>
    <property type="match status" value="1"/>
</dbReference>
<dbReference type="EMBL" id="QFRJ01000001">
    <property type="protein sequence ID" value="PWH87032.1"/>
    <property type="molecule type" value="Genomic_DNA"/>
</dbReference>
<dbReference type="OrthoDB" id="9808002at2"/>
<keyword evidence="8" id="KW-0411">Iron-sulfur</keyword>
<dbReference type="Gene3D" id="1.10.260.50">
    <property type="match status" value="1"/>
</dbReference>
<keyword evidence="6" id="KW-0663">Pyridoxal phosphate</keyword>
<evidence type="ECO:0000256" key="3">
    <source>
        <dbReference type="ARBA" id="ARBA00012239"/>
    </source>
</evidence>
<evidence type="ECO:0000256" key="5">
    <source>
        <dbReference type="ARBA" id="ARBA00022723"/>
    </source>
</evidence>
<evidence type="ECO:0000256" key="1">
    <source>
        <dbReference type="ARBA" id="ARBA00001933"/>
    </source>
</evidence>
<dbReference type="PANTHER" id="PTHR11601:SF34">
    <property type="entry name" value="CYSTEINE DESULFURASE"/>
    <property type="match status" value="1"/>
</dbReference>
<comment type="catalytic activity">
    <reaction evidence="9">
        <text>(sulfur carrier)-H + L-cysteine = (sulfur carrier)-SH + L-alanine</text>
        <dbReference type="Rhea" id="RHEA:43892"/>
        <dbReference type="Rhea" id="RHEA-COMP:14737"/>
        <dbReference type="Rhea" id="RHEA-COMP:14739"/>
        <dbReference type="ChEBI" id="CHEBI:29917"/>
        <dbReference type="ChEBI" id="CHEBI:35235"/>
        <dbReference type="ChEBI" id="CHEBI:57972"/>
        <dbReference type="ChEBI" id="CHEBI:64428"/>
        <dbReference type="EC" id="2.8.1.7"/>
    </reaction>
</comment>
<dbReference type="InterPro" id="IPR015421">
    <property type="entry name" value="PyrdxlP-dep_Trfase_major"/>
</dbReference>
<evidence type="ECO:0000256" key="8">
    <source>
        <dbReference type="ARBA" id="ARBA00023014"/>
    </source>
</evidence>
<evidence type="ECO:0000256" key="4">
    <source>
        <dbReference type="ARBA" id="ARBA00022679"/>
    </source>
</evidence>
<dbReference type="GO" id="GO:0031071">
    <property type="term" value="F:cysteine desulfurase activity"/>
    <property type="evidence" value="ECO:0007669"/>
    <property type="project" value="UniProtKB-EC"/>
</dbReference>
<evidence type="ECO:0000256" key="7">
    <source>
        <dbReference type="ARBA" id="ARBA00023004"/>
    </source>
</evidence>
<proteinExistence type="inferred from homology"/>
<keyword evidence="5" id="KW-0479">Metal-binding</keyword>
<evidence type="ECO:0000256" key="9">
    <source>
        <dbReference type="ARBA" id="ARBA00050776"/>
    </source>
</evidence>
<protein>
    <recommendedName>
        <fullName evidence="3">cysteine desulfurase</fullName>
        <ecNumber evidence="3">2.8.1.7</ecNumber>
    </recommendedName>
</protein>
<evidence type="ECO:0000256" key="10">
    <source>
        <dbReference type="RuleBase" id="RU004504"/>
    </source>
</evidence>
<evidence type="ECO:0000313" key="13">
    <source>
        <dbReference type="Proteomes" id="UP000245370"/>
    </source>
</evidence>
<dbReference type="InterPro" id="IPR020578">
    <property type="entry name" value="Aminotrans_V_PyrdxlP_BS"/>
</dbReference>
<evidence type="ECO:0000256" key="2">
    <source>
        <dbReference type="ARBA" id="ARBA00006490"/>
    </source>
</evidence>
<dbReference type="InterPro" id="IPR000192">
    <property type="entry name" value="Aminotrans_V_dom"/>
</dbReference>
<dbReference type="GO" id="GO:0046872">
    <property type="term" value="F:metal ion binding"/>
    <property type="evidence" value="ECO:0007669"/>
    <property type="project" value="UniProtKB-KW"/>
</dbReference>
<dbReference type="InterPro" id="IPR015424">
    <property type="entry name" value="PyrdxlP-dep_Trfase"/>
</dbReference>
<dbReference type="InterPro" id="IPR016454">
    <property type="entry name" value="Cysteine_dSase"/>
</dbReference>
<keyword evidence="7" id="KW-0408">Iron</keyword>
<dbReference type="PIRSF" id="PIRSF005572">
    <property type="entry name" value="NifS"/>
    <property type="match status" value="1"/>
</dbReference>
<dbReference type="RefSeq" id="WP_109358110.1">
    <property type="nucleotide sequence ID" value="NZ_QFRJ01000001.1"/>
</dbReference>
<evidence type="ECO:0000313" key="12">
    <source>
        <dbReference type="EMBL" id="PWH87032.1"/>
    </source>
</evidence>
<reference evidence="12 13" key="1">
    <citation type="submission" date="2018-05" db="EMBL/GenBank/DDBJ databases">
        <title>Brumimicrobium oceani sp. nov., isolated from coastal sediment.</title>
        <authorList>
            <person name="Kou Y."/>
        </authorList>
    </citation>
    <scope>NUCLEOTIDE SEQUENCE [LARGE SCALE GENOMIC DNA]</scope>
    <source>
        <strain evidence="12 13">C305</strain>
    </source>
</reference>